<dbReference type="OrthoDB" id="9777090at2"/>
<dbReference type="AlphaFoldDB" id="A8ZX15"/>
<dbReference type="HOGENOM" id="CLU_029375_2_2_7"/>
<dbReference type="PANTHER" id="PTHR12277">
    <property type="entry name" value="ALPHA/BETA HYDROLASE DOMAIN-CONTAINING PROTEIN"/>
    <property type="match status" value="1"/>
</dbReference>
<dbReference type="RefSeq" id="WP_012174489.1">
    <property type="nucleotide sequence ID" value="NC_009943.1"/>
</dbReference>
<dbReference type="Proteomes" id="UP000008561">
    <property type="component" value="Chromosome"/>
</dbReference>
<dbReference type="InterPro" id="IPR029058">
    <property type="entry name" value="AB_hydrolase_fold"/>
</dbReference>
<accession>A8ZX15</accession>
<gene>
    <name evidence="2" type="ordered locus">Dole_1061</name>
</gene>
<dbReference type="Pfam" id="PF12146">
    <property type="entry name" value="Hydrolase_4"/>
    <property type="match status" value="1"/>
</dbReference>
<dbReference type="SUPFAM" id="SSF53474">
    <property type="entry name" value="alpha/beta-Hydrolases"/>
    <property type="match status" value="1"/>
</dbReference>
<dbReference type="eggNOG" id="COG1073">
    <property type="taxonomic scope" value="Bacteria"/>
</dbReference>
<organism evidence="2 3">
    <name type="scientific">Desulfosudis oleivorans (strain DSM 6200 / JCM 39069 / Hxd3)</name>
    <name type="common">Desulfococcus oleovorans</name>
    <dbReference type="NCBI Taxonomy" id="96561"/>
    <lineage>
        <taxon>Bacteria</taxon>
        <taxon>Pseudomonadati</taxon>
        <taxon>Thermodesulfobacteriota</taxon>
        <taxon>Desulfobacteria</taxon>
        <taxon>Desulfobacterales</taxon>
        <taxon>Desulfosudaceae</taxon>
        <taxon>Desulfosudis</taxon>
    </lineage>
</organism>
<dbReference type="KEGG" id="dol:Dole_1061"/>
<sequence>MKSGSGDYAALDHPGVLSRLFHPRRATMPEAWFLDVETFDIPVDGNGVTVGGAFFAAAPSAPVILFFHGNGETVVDYADTGGLYTAMDINFLAVDYRGYGWSGGSPTVSAMLADSRAAFRFARQWLGEKGYTGPWIVMGRSLGSACALELAARHETDINGLVIESGFAHTLPLLRLLGVDVEASGITESEGLGNLAKIACWSKPLLVIHAASDHIIPLSEGKALLDACPAPVKRMIRIDQADHNTIFYYGSEAYMSGIKEFVSTSISKQGMAGETE</sequence>
<evidence type="ECO:0000313" key="3">
    <source>
        <dbReference type="Proteomes" id="UP000008561"/>
    </source>
</evidence>
<protein>
    <submittedName>
        <fullName evidence="2">Temperature sensitive supressor-like protein</fullName>
    </submittedName>
</protein>
<evidence type="ECO:0000313" key="2">
    <source>
        <dbReference type="EMBL" id="ABW66871.1"/>
    </source>
</evidence>
<dbReference type="STRING" id="96561.Dole_1061"/>
<reference evidence="2 3" key="1">
    <citation type="submission" date="2007-10" db="EMBL/GenBank/DDBJ databases">
        <title>Complete sequence of Desulfococcus oleovorans Hxd3.</title>
        <authorList>
            <consortium name="US DOE Joint Genome Institute"/>
            <person name="Copeland A."/>
            <person name="Lucas S."/>
            <person name="Lapidus A."/>
            <person name="Barry K."/>
            <person name="Glavina del Rio T."/>
            <person name="Dalin E."/>
            <person name="Tice H."/>
            <person name="Pitluck S."/>
            <person name="Kiss H."/>
            <person name="Brettin T."/>
            <person name="Bruce D."/>
            <person name="Detter J.C."/>
            <person name="Han C."/>
            <person name="Schmutz J."/>
            <person name="Larimer F."/>
            <person name="Land M."/>
            <person name="Hauser L."/>
            <person name="Kyrpides N."/>
            <person name="Kim E."/>
            <person name="Wawrik B."/>
            <person name="Richardson P."/>
        </authorList>
    </citation>
    <scope>NUCLEOTIDE SEQUENCE [LARGE SCALE GENOMIC DNA]</scope>
    <source>
        <strain evidence="3">DSM 6200 / JCM 39069 / Hxd3</strain>
    </source>
</reference>
<proteinExistence type="predicted"/>
<feature type="domain" description="Serine aminopeptidase S33" evidence="1">
    <location>
        <begin position="62"/>
        <end position="166"/>
    </location>
</feature>
<keyword evidence="3" id="KW-1185">Reference proteome</keyword>
<dbReference type="Gene3D" id="3.40.50.1820">
    <property type="entry name" value="alpha/beta hydrolase"/>
    <property type="match status" value="1"/>
</dbReference>
<evidence type="ECO:0000259" key="1">
    <source>
        <dbReference type="Pfam" id="PF12146"/>
    </source>
</evidence>
<dbReference type="InterPro" id="IPR022742">
    <property type="entry name" value="Hydrolase_4"/>
</dbReference>
<dbReference type="EMBL" id="CP000859">
    <property type="protein sequence ID" value="ABW66871.1"/>
    <property type="molecule type" value="Genomic_DNA"/>
</dbReference>
<name>A8ZX15_DESOH</name>